<dbReference type="RefSeq" id="WP_208883934.1">
    <property type="nucleotide sequence ID" value="NZ_CP031320.1"/>
</dbReference>
<reference evidence="4 5" key="1">
    <citation type="submission" date="2018-07" db="EMBL/GenBank/DDBJ databases">
        <title>Draft genome of the type strain Streptomyces armeniacus ATCC 15676.</title>
        <authorList>
            <person name="Labana P."/>
            <person name="Gosse J.T."/>
            <person name="Boddy C.N."/>
        </authorList>
    </citation>
    <scope>NUCLEOTIDE SEQUENCE [LARGE SCALE GENOMIC DNA]</scope>
    <source>
        <strain evidence="4 5">ATCC 15676</strain>
    </source>
</reference>
<feature type="transmembrane region" description="Helical" evidence="2">
    <location>
        <begin position="201"/>
        <end position="222"/>
    </location>
</feature>
<keyword evidence="2" id="KW-0812">Transmembrane</keyword>
<sequence>MTPLVAAAVLAAAVTHAGWNAIAHGIKDQLVAFSLIGAADLVCGAAVAAYAPLPAAGAWPYLIASVLLHIGYQALLMRSFRLGDFGQVYPIARGTAPLAVTVLALVFVHERPGLWQTTGVAVASAGLVGVALWGIRGRAGDVRTGADPGADPGANPGAEAGARAAARPQTAALLAAVGTGLAIASYTVVDGMGVRASGSALGYTGWLVALMGPCIPLYALAVRRRALLAQLRPVAWRGLLGGALSTAAYGLVLWAQTRAPLAPVAALRETSVIAGAAIGALFFKERFGAPRIAASAVLALGIALMLTT</sequence>
<dbReference type="KEGG" id="sarm:DVA86_33705"/>
<dbReference type="AlphaFoldDB" id="A0A345XYR0"/>
<dbReference type="InterPro" id="IPR037185">
    <property type="entry name" value="EmrE-like"/>
</dbReference>
<name>A0A345XYR0_9ACTN</name>
<keyword evidence="5" id="KW-1185">Reference proteome</keyword>
<dbReference type="Proteomes" id="UP000254425">
    <property type="component" value="Chromosome"/>
</dbReference>
<dbReference type="SUPFAM" id="SSF103481">
    <property type="entry name" value="Multidrug resistance efflux transporter EmrE"/>
    <property type="match status" value="2"/>
</dbReference>
<feature type="transmembrane region" description="Helical" evidence="2">
    <location>
        <begin position="58"/>
        <end position="76"/>
    </location>
</feature>
<evidence type="ECO:0000313" key="5">
    <source>
        <dbReference type="Proteomes" id="UP000254425"/>
    </source>
</evidence>
<feature type="transmembrane region" description="Helical" evidence="2">
    <location>
        <begin position="261"/>
        <end position="283"/>
    </location>
</feature>
<proteinExistence type="inferred from homology"/>
<feature type="transmembrane region" description="Helical" evidence="2">
    <location>
        <begin position="114"/>
        <end position="135"/>
    </location>
</feature>
<evidence type="ECO:0000256" key="2">
    <source>
        <dbReference type="SAM" id="Phobius"/>
    </source>
</evidence>
<protein>
    <submittedName>
        <fullName evidence="4">EamA family transporter</fullName>
    </submittedName>
</protein>
<dbReference type="InterPro" id="IPR000620">
    <property type="entry name" value="EamA_dom"/>
</dbReference>
<feature type="transmembrane region" description="Helical" evidence="2">
    <location>
        <begin position="171"/>
        <end position="189"/>
    </location>
</feature>
<organism evidence="4 5">
    <name type="scientific">Streptomyces armeniacus</name>
    <dbReference type="NCBI Taxonomy" id="83291"/>
    <lineage>
        <taxon>Bacteria</taxon>
        <taxon>Bacillati</taxon>
        <taxon>Actinomycetota</taxon>
        <taxon>Actinomycetes</taxon>
        <taxon>Kitasatosporales</taxon>
        <taxon>Streptomycetaceae</taxon>
        <taxon>Streptomyces</taxon>
    </lineage>
</organism>
<comment type="similarity">
    <text evidence="1">Belongs to the EamA transporter family.</text>
</comment>
<keyword evidence="2" id="KW-1133">Transmembrane helix</keyword>
<accession>A0A345XYR0</accession>
<gene>
    <name evidence="4" type="ORF">DVA86_33705</name>
</gene>
<dbReference type="EMBL" id="CP031320">
    <property type="protein sequence ID" value="AXK36776.1"/>
    <property type="molecule type" value="Genomic_DNA"/>
</dbReference>
<dbReference type="Gene3D" id="1.10.3730.20">
    <property type="match status" value="2"/>
</dbReference>
<dbReference type="Pfam" id="PF00892">
    <property type="entry name" value="EamA"/>
    <property type="match status" value="1"/>
</dbReference>
<dbReference type="GO" id="GO:0016020">
    <property type="term" value="C:membrane"/>
    <property type="evidence" value="ECO:0007669"/>
    <property type="project" value="InterPro"/>
</dbReference>
<evidence type="ECO:0000259" key="3">
    <source>
        <dbReference type="Pfam" id="PF00892"/>
    </source>
</evidence>
<feature type="domain" description="EamA" evidence="3">
    <location>
        <begin position="172"/>
        <end position="306"/>
    </location>
</feature>
<keyword evidence="2" id="KW-0472">Membrane</keyword>
<feature type="transmembrane region" description="Helical" evidence="2">
    <location>
        <begin position="88"/>
        <end position="108"/>
    </location>
</feature>
<feature type="transmembrane region" description="Helical" evidence="2">
    <location>
        <begin position="234"/>
        <end position="255"/>
    </location>
</feature>
<evidence type="ECO:0000256" key="1">
    <source>
        <dbReference type="ARBA" id="ARBA00007362"/>
    </source>
</evidence>
<feature type="transmembrane region" description="Helical" evidence="2">
    <location>
        <begin position="290"/>
        <end position="307"/>
    </location>
</feature>
<evidence type="ECO:0000313" key="4">
    <source>
        <dbReference type="EMBL" id="AXK36776.1"/>
    </source>
</evidence>